<dbReference type="Proteomes" id="UP000078576">
    <property type="component" value="Unassembled WGS sequence"/>
</dbReference>
<dbReference type="EMBL" id="KN714676">
    <property type="protein sequence ID" value="KUI54824.1"/>
    <property type="molecule type" value="Genomic_DNA"/>
</dbReference>
<accession>A0A194UT76</accession>
<organism evidence="1 2">
    <name type="scientific">Cytospora mali</name>
    <name type="common">Apple Valsa canker fungus</name>
    <name type="synonym">Valsa mali</name>
    <dbReference type="NCBI Taxonomy" id="578113"/>
    <lineage>
        <taxon>Eukaryota</taxon>
        <taxon>Fungi</taxon>
        <taxon>Dikarya</taxon>
        <taxon>Ascomycota</taxon>
        <taxon>Pezizomycotina</taxon>
        <taxon>Sordariomycetes</taxon>
        <taxon>Sordariomycetidae</taxon>
        <taxon>Diaporthales</taxon>
        <taxon>Cytosporaceae</taxon>
        <taxon>Cytospora</taxon>
    </lineage>
</organism>
<evidence type="ECO:0000313" key="1">
    <source>
        <dbReference type="EMBL" id="KUI54824.1"/>
    </source>
</evidence>
<name>A0A194UT76_CYTMA</name>
<protein>
    <submittedName>
        <fullName evidence="1">Uncharacterized protein</fullName>
    </submittedName>
</protein>
<proteinExistence type="predicted"/>
<gene>
    <name evidence="1" type="ORF">VP1G_10640</name>
</gene>
<dbReference type="AlphaFoldDB" id="A0A194UT76"/>
<evidence type="ECO:0000313" key="2">
    <source>
        <dbReference type="Proteomes" id="UP000078576"/>
    </source>
</evidence>
<sequence>MAGGHPIKPALNTRRSSLWAEERKVSADSLRESKWETSISKKKTSVPGEACFFTSSTAAWPFAWSRQASYS</sequence>
<keyword evidence="2" id="KW-1185">Reference proteome</keyword>
<reference evidence="2" key="1">
    <citation type="submission" date="2014-12" db="EMBL/GenBank/DDBJ databases">
        <title>Genome Sequence of Valsa Canker Pathogens Uncovers a Specific Adaption of Colonization on Woody Bark.</title>
        <authorList>
            <person name="Yin Z."/>
            <person name="Liu H."/>
            <person name="Gao X."/>
            <person name="Li Z."/>
            <person name="Song N."/>
            <person name="Ke X."/>
            <person name="Dai Q."/>
            <person name="Wu Y."/>
            <person name="Sun Y."/>
            <person name="Xu J.-R."/>
            <person name="Kang Z.K."/>
            <person name="Wang L."/>
            <person name="Huang L."/>
        </authorList>
    </citation>
    <scope>NUCLEOTIDE SEQUENCE [LARGE SCALE GENOMIC DNA]</scope>
    <source>
        <strain evidence="2">SXYL134</strain>
    </source>
</reference>